<dbReference type="AlphaFoldDB" id="A0A0A8ZTN3"/>
<name>A0A0A8ZTN3_ARUDO</name>
<reference evidence="1" key="1">
    <citation type="submission" date="2014-09" db="EMBL/GenBank/DDBJ databases">
        <authorList>
            <person name="Magalhaes I.L.F."/>
            <person name="Oliveira U."/>
            <person name="Santos F.R."/>
            <person name="Vidigal T.H.D.A."/>
            <person name="Brescovit A.D."/>
            <person name="Santos A.J."/>
        </authorList>
    </citation>
    <scope>NUCLEOTIDE SEQUENCE</scope>
    <source>
        <tissue evidence="1">Shoot tissue taken approximately 20 cm above the soil surface</tissue>
    </source>
</reference>
<sequence>MKLFLLSMSCNKSFQTTPHEENAVKKSNRV</sequence>
<dbReference type="EMBL" id="GBRH01256842">
    <property type="protein sequence ID" value="JAD41053.1"/>
    <property type="molecule type" value="Transcribed_RNA"/>
</dbReference>
<evidence type="ECO:0000313" key="1">
    <source>
        <dbReference type="EMBL" id="JAD41053.1"/>
    </source>
</evidence>
<reference evidence="1" key="2">
    <citation type="journal article" date="2015" name="Data Brief">
        <title>Shoot transcriptome of the giant reed, Arundo donax.</title>
        <authorList>
            <person name="Barrero R.A."/>
            <person name="Guerrero F.D."/>
            <person name="Moolhuijzen P."/>
            <person name="Goolsby J.A."/>
            <person name="Tidwell J."/>
            <person name="Bellgard S.E."/>
            <person name="Bellgard M.I."/>
        </authorList>
    </citation>
    <scope>NUCLEOTIDE SEQUENCE</scope>
    <source>
        <tissue evidence="1">Shoot tissue taken approximately 20 cm above the soil surface</tissue>
    </source>
</reference>
<proteinExistence type="predicted"/>
<protein>
    <submittedName>
        <fullName evidence="1">Uncharacterized protein</fullName>
    </submittedName>
</protein>
<accession>A0A0A8ZTN3</accession>
<organism evidence="1">
    <name type="scientific">Arundo donax</name>
    <name type="common">Giant reed</name>
    <name type="synonym">Donax arundinaceus</name>
    <dbReference type="NCBI Taxonomy" id="35708"/>
    <lineage>
        <taxon>Eukaryota</taxon>
        <taxon>Viridiplantae</taxon>
        <taxon>Streptophyta</taxon>
        <taxon>Embryophyta</taxon>
        <taxon>Tracheophyta</taxon>
        <taxon>Spermatophyta</taxon>
        <taxon>Magnoliopsida</taxon>
        <taxon>Liliopsida</taxon>
        <taxon>Poales</taxon>
        <taxon>Poaceae</taxon>
        <taxon>PACMAD clade</taxon>
        <taxon>Arundinoideae</taxon>
        <taxon>Arundineae</taxon>
        <taxon>Arundo</taxon>
    </lineage>
</organism>